<reference evidence="1" key="2">
    <citation type="submission" date="2020-11" db="EMBL/GenBank/DDBJ databases">
        <authorList>
            <person name="McCartney M.A."/>
            <person name="Auch B."/>
            <person name="Kono T."/>
            <person name="Mallez S."/>
            <person name="Becker A."/>
            <person name="Gohl D.M."/>
            <person name="Silverstein K.A.T."/>
            <person name="Koren S."/>
            <person name="Bechman K.B."/>
            <person name="Herman A."/>
            <person name="Abrahante J.E."/>
            <person name="Garbe J."/>
        </authorList>
    </citation>
    <scope>NUCLEOTIDE SEQUENCE</scope>
    <source>
        <strain evidence="1">Duluth1</strain>
        <tissue evidence="1">Whole animal</tissue>
    </source>
</reference>
<proteinExistence type="predicted"/>
<dbReference type="Proteomes" id="UP000828390">
    <property type="component" value="Unassembled WGS sequence"/>
</dbReference>
<evidence type="ECO:0000313" key="2">
    <source>
        <dbReference type="Proteomes" id="UP000828390"/>
    </source>
</evidence>
<dbReference type="AlphaFoldDB" id="A0A9D4BPR9"/>
<keyword evidence="2" id="KW-1185">Reference proteome</keyword>
<accession>A0A9D4BPR9</accession>
<dbReference type="EMBL" id="JAIWYP010000014">
    <property type="protein sequence ID" value="KAH3711871.1"/>
    <property type="molecule type" value="Genomic_DNA"/>
</dbReference>
<evidence type="ECO:0000313" key="1">
    <source>
        <dbReference type="EMBL" id="KAH3711871.1"/>
    </source>
</evidence>
<organism evidence="1 2">
    <name type="scientific">Dreissena polymorpha</name>
    <name type="common">Zebra mussel</name>
    <name type="synonym">Mytilus polymorpha</name>
    <dbReference type="NCBI Taxonomy" id="45954"/>
    <lineage>
        <taxon>Eukaryota</taxon>
        <taxon>Metazoa</taxon>
        <taxon>Spiralia</taxon>
        <taxon>Lophotrochozoa</taxon>
        <taxon>Mollusca</taxon>
        <taxon>Bivalvia</taxon>
        <taxon>Autobranchia</taxon>
        <taxon>Heteroconchia</taxon>
        <taxon>Euheterodonta</taxon>
        <taxon>Imparidentia</taxon>
        <taxon>Neoheterodontei</taxon>
        <taxon>Myida</taxon>
        <taxon>Dreissenoidea</taxon>
        <taxon>Dreissenidae</taxon>
        <taxon>Dreissena</taxon>
    </lineage>
</organism>
<sequence>MWCATDAAKLTELYSEATAYRRSSELYKEYTDFRRLVEVTYRRGLLEPSARFVRRKKPYVMLLIYEPRTGKLGKRGLKHVRKGPFKISL</sequence>
<reference evidence="1" key="1">
    <citation type="journal article" date="2019" name="bioRxiv">
        <title>The Genome of the Zebra Mussel, Dreissena polymorpha: A Resource for Invasive Species Research.</title>
        <authorList>
            <person name="McCartney M.A."/>
            <person name="Auch B."/>
            <person name="Kono T."/>
            <person name="Mallez S."/>
            <person name="Zhang Y."/>
            <person name="Obille A."/>
            <person name="Becker A."/>
            <person name="Abrahante J.E."/>
            <person name="Garbe J."/>
            <person name="Badalamenti J.P."/>
            <person name="Herman A."/>
            <person name="Mangelson H."/>
            <person name="Liachko I."/>
            <person name="Sullivan S."/>
            <person name="Sone E.D."/>
            <person name="Koren S."/>
            <person name="Silverstein K.A.T."/>
            <person name="Beckman K.B."/>
            <person name="Gohl D.M."/>
        </authorList>
    </citation>
    <scope>NUCLEOTIDE SEQUENCE</scope>
    <source>
        <strain evidence="1">Duluth1</strain>
        <tissue evidence="1">Whole animal</tissue>
    </source>
</reference>
<gene>
    <name evidence="1" type="ORF">DPMN_071546</name>
</gene>
<protein>
    <submittedName>
        <fullName evidence="1">Uncharacterized protein</fullName>
    </submittedName>
</protein>
<name>A0A9D4BPR9_DREPO</name>
<comment type="caution">
    <text evidence="1">The sequence shown here is derived from an EMBL/GenBank/DDBJ whole genome shotgun (WGS) entry which is preliminary data.</text>
</comment>